<dbReference type="InterPro" id="IPR051750">
    <property type="entry name" value="Trans-sulfuration_enzymes"/>
</dbReference>
<dbReference type="PANTHER" id="PTHR42699">
    <property type="match status" value="1"/>
</dbReference>
<evidence type="ECO:0000313" key="3">
    <source>
        <dbReference type="Proteomes" id="UP000034680"/>
    </source>
</evidence>
<gene>
    <name evidence="2" type="ORF">UCDDA912_g05909</name>
</gene>
<comment type="caution">
    <text evidence="2">The sequence shown here is derived from an EMBL/GenBank/DDBJ whole genome shotgun (WGS) entry which is preliminary data.</text>
</comment>
<dbReference type="PANTHER" id="PTHR42699:SF1">
    <property type="entry name" value="CYSTATHIONINE GAMMA-SYNTHASE-RELATED"/>
    <property type="match status" value="1"/>
</dbReference>
<feature type="region of interest" description="Disordered" evidence="1">
    <location>
        <begin position="144"/>
        <end position="175"/>
    </location>
</feature>
<organism evidence="2 3">
    <name type="scientific">Diaporthe ampelina</name>
    <dbReference type="NCBI Taxonomy" id="1214573"/>
    <lineage>
        <taxon>Eukaryota</taxon>
        <taxon>Fungi</taxon>
        <taxon>Dikarya</taxon>
        <taxon>Ascomycota</taxon>
        <taxon>Pezizomycotina</taxon>
        <taxon>Sordariomycetes</taxon>
        <taxon>Sordariomycetidae</taxon>
        <taxon>Diaporthales</taxon>
        <taxon>Diaporthaceae</taxon>
        <taxon>Diaporthe</taxon>
    </lineage>
</organism>
<dbReference type="STRING" id="1214573.A0A0G2FIY6"/>
<feature type="compositionally biased region" description="Basic and acidic residues" evidence="1">
    <location>
        <begin position="165"/>
        <end position="175"/>
    </location>
</feature>
<dbReference type="EMBL" id="LCUC01000216">
    <property type="protein sequence ID" value="KKY34101.1"/>
    <property type="molecule type" value="Genomic_DNA"/>
</dbReference>
<keyword evidence="3" id="KW-1185">Reference proteome</keyword>
<proteinExistence type="predicted"/>
<dbReference type="GO" id="GO:0003962">
    <property type="term" value="F:cystathionine gamma-synthase activity"/>
    <property type="evidence" value="ECO:0007669"/>
    <property type="project" value="TreeGrafter"/>
</dbReference>
<sequence length="175" mass="18783">MSVKATTTEFGHSVLPEAPHAITFDIPGWDTESKRIMASISHNEFLAANAEALLGNSNNCLARSAIMLNRNAGATPDHSAVQAAGPDSPVRQVLHPSASHTLGNHEAFMSKPTPDFTPCYACLLSVEFEDLATPQAFYDNLQLSGLRPAPGRPPDPGFAVQRHRERADSRGGKEP</sequence>
<reference evidence="2 3" key="2">
    <citation type="submission" date="2015-05" db="EMBL/GenBank/DDBJ databases">
        <authorList>
            <person name="Morales-Cruz A."/>
            <person name="Amrine K.C."/>
            <person name="Cantu D."/>
        </authorList>
    </citation>
    <scope>NUCLEOTIDE SEQUENCE [LARGE SCALE GENOMIC DNA]</scope>
    <source>
        <strain evidence="2">DA912</strain>
    </source>
</reference>
<dbReference type="Proteomes" id="UP000034680">
    <property type="component" value="Unassembled WGS sequence"/>
</dbReference>
<reference evidence="2 3" key="1">
    <citation type="submission" date="2015-05" db="EMBL/GenBank/DDBJ databases">
        <title>Distinctive expansion of gene families associated with plant cell wall degradation and secondary metabolism in the genomes of grapevine trunk pathogens.</title>
        <authorList>
            <person name="Lawrence D.P."/>
            <person name="Travadon R."/>
            <person name="Rolshausen P.E."/>
            <person name="Baumgartner K."/>
        </authorList>
    </citation>
    <scope>NUCLEOTIDE SEQUENCE [LARGE SCALE GENOMIC DNA]</scope>
    <source>
        <strain evidence="2">DA912</strain>
    </source>
</reference>
<protein>
    <submittedName>
        <fullName evidence="2">Putative cystathionine gamma-synthase</fullName>
    </submittedName>
</protein>
<evidence type="ECO:0000313" key="2">
    <source>
        <dbReference type="EMBL" id="KKY34101.1"/>
    </source>
</evidence>
<dbReference type="OrthoDB" id="10047078at2759"/>
<accession>A0A0G2FIY6</accession>
<evidence type="ECO:0000256" key="1">
    <source>
        <dbReference type="SAM" id="MobiDB-lite"/>
    </source>
</evidence>
<name>A0A0G2FIY6_9PEZI</name>
<dbReference type="GO" id="GO:0019346">
    <property type="term" value="P:transsulfuration"/>
    <property type="evidence" value="ECO:0007669"/>
    <property type="project" value="TreeGrafter"/>
</dbReference>
<dbReference type="AlphaFoldDB" id="A0A0G2FIY6"/>